<dbReference type="AlphaFoldDB" id="A0A919QBV6"/>
<name>A0A919QBV6_9ACTN</name>
<dbReference type="RefSeq" id="WP_204042753.1">
    <property type="nucleotide sequence ID" value="NZ_BOOA01000035.1"/>
</dbReference>
<dbReference type="Proteomes" id="UP000640052">
    <property type="component" value="Unassembled WGS sequence"/>
</dbReference>
<protein>
    <submittedName>
        <fullName evidence="1">Uncharacterized protein</fullName>
    </submittedName>
</protein>
<dbReference type="EMBL" id="BOOA01000035">
    <property type="protein sequence ID" value="GIH26062.1"/>
    <property type="molecule type" value="Genomic_DNA"/>
</dbReference>
<comment type="caution">
    <text evidence="1">The sequence shown here is derived from an EMBL/GenBank/DDBJ whole genome shotgun (WGS) entry which is preliminary data.</text>
</comment>
<evidence type="ECO:0000313" key="1">
    <source>
        <dbReference type="EMBL" id="GIH26062.1"/>
    </source>
</evidence>
<organism evidence="1 2">
    <name type="scientific">Acrocarpospora phusangensis</name>
    <dbReference type="NCBI Taxonomy" id="1070424"/>
    <lineage>
        <taxon>Bacteria</taxon>
        <taxon>Bacillati</taxon>
        <taxon>Actinomycetota</taxon>
        <taxon>Actinomycetes</taxon>
        <taxon>Streptosporangiales</taxon>
        <taxon>Streptosporangiaceae</taxon>
        <taxon>Acrocarpospora</taxon>
    </lineage>
</organism>
<proteinExistence type="predicted"/>
<reference evidence="1" key="1">
    <citation type="submission" date="2021-01" db="EMBL/GenBank/DDBJ databases">
        <title>Whole genome shotgun sequence of Acrocarpospora phusangensis NBRC 108782.</title>
        <authorList>
            <person name="Komaki H."/>
            <person name="Tamura T."/>
        </authorList>
    </citation>
    <scope>NUCLEOTIDE SEQUENCE</scope>
    <source>
        <strain evidence="1">NBRC 108782</strain>
    </source>
</reference>
<sequence length="149" mass="15351">MADLILNNALGRIRTFAELAGSNDAIVVVPLEASGLEADATLRDYDDLASLLAGSSNEQTTLGRKSLTSALTVTVDDTNNRVDIDAPDQVWTATAGNAVGALLWCYDSDTTGGGDASIVPMSKHDFSFTPDGTDVTAVVAAAGLMRSSG</sequence>
<gene>
    <name evidence="1" type="ORF">Aph01nite_43720</name>
</gene>
<keyword evidence="2" id="KW-1185">Reference proteome</keyword>
<evidence type="ECO:0000313" key="2">
    <source>
        <dbReference type="Proteomes" id="UP000640052"/>
    </source>
</evidence>
<accession>A0A919QBV6</accession>